<keyword evidence="4 8" id="KW-0276">Fatty acid metabolism</keyword>
<comment type="pathway">
    <text evidence="1 8">Lipid metabolism; fatty acid biosynthesis.</text>
</comment>
<evidence type="ECO:0000256" key="6">
    <source>
        <dbReference type="ARBA" id="ARBA00023160"/>
    </source>
</evidence>
<dbReference type="InterPro" id="IPR011053">
    <property type="entry name" value="Single_hybrid_motif"/>
</dbReference>
<proteinExistence type="predicted"/>
<keyword evidence="7 8" id="KW-0092">Biotin</keyword>
<dbReference type="GO" id="GO:0006633">
    <property type="term" value="P:fatty acid biosynthetic process"/>
    <property type="evidence" value="ECO:0007669"/>
    <property type="project" value="UniProtKB-KW"/>
</dbReference>
<dbReference type="InterPro" id="IPR000089">
    <property type="entry name" value="Biotin_lipoyl"/>
</dbReference>
<sequence length="150" mass="15515">MDRSELSALMEQFSASPIQRMELEEKDFRLVLDKCAPAAAVAVPAAPAPVPAAAPAPAAPAVQESAPAAAEGTLIKAPLVGTFYAAASPEAEPFAPVGAVVKKGQTVCILEAMKMMSEVPSPADGVITEVLVSDGELVGFDQPLFRLKEQ</sequence>
<dbReference type="Pfam" id="PF00364">
    <property type="entry name" value="Biotin_lipoyl"/>
    <property type="match status" value="1"/>
</dbReference>
<evidence type="ECO:0000256" key="8">
    <source>
        <dbReference type="RuleBase" id="RU364072"/>
    </source>
</evidence>
<keyword evidence="10" id="KW-0436">Ligase</keyword>
<keyword evidence="6 8" id="KW-0275">Fatty acid biosynthesis</keyword>
<dbReference type="Gene3D" id="2.40.50.100">
    <property type="match status" value="1"/>
</dbReference>
<dbReference type="EMBL" id="DWYC01000087">
    <property type="protein sequence ID" value="HJB57789.1"/>
    <property type="molecule type" value="Genomic_DNA"/>
</dbReference>
<protein>
    <recommendedName>
        <fullName evidence="2 8">Biotin carboxyl carrier protein of acetyl-CoA carboxylase</fullName>
    </recommendedName>
</protein>
<dbReference type="PROSITE" id="PS50968">
    <property type="entry name" value="BIOTINYL_LIPOYL"/>
    <property type="match status" value="1"/>
</dbReference>
<feature type="domain" description="Lipoyl-binding" evidence="9">
    <location>
        <begin position="72"/>
        <end position="148"/>
    </location>
</feature>
<evidence type="ECO:0000256" key="5">
    <source>
        <dbReference type="ARBA" id="ARBA00023098"/>
    </source>
</evidence>
<name>A0A9D2MD69_9FIRM</name>
<dbReference type="CDD" id="cd06850">
    <property type="entry name" value="biotinyl_domain"/>
    <property type="match status" value="1"/>
</dbReference>
<keyword evidence="5 8" id="KW-0443">Lipid metabolism</keyword>
<dbReference type="GO" id="GO:0009317">
    <property type="term" value="C:acetyl-CoA carboxylase complex"/>
    <property type="evidence" value="ECO:0007669"/>
    <property type="project" value="InterPro"/>
</dbReference>
<gene>
    <name evidence="10" type="primary">accB</name>
    <name evidence="10" type="ORF">H9714_09585</name>
</gene>
<evidence type="ECO:0000313" key="10">
    <source>
        <dbReference type="EMBL" id="HJB57789.1"/>
    </source>
</evidence>
<comment type="caution">
    <text evidence="10">The sequence shown here is derived from an EMBL/GenBank/DDBJ whole genome shotgun (WGS) entry which is preliminary data.</text>
</comment>
<accession>A0A9D2MD69</accession>
<evidence type="ECO:0000259" key="9">
    <source>
        <dbReference type="PROSITE" id="PS50968"/>
    </source>
</evidence>
<dbReference type="InterPro" id="IPR001249">
    <property type="entry name" value="AcCoA_biotinCC"/>
</dbReference>
<organism evidence="10 11">
    <name type="scientific">Candidatus Flavonifractor intestinipullorum</name>
    <dbReference type="NCBI Taxonomy" id="2838587"/>
    <lineage>
        <taxon>Bacteria</taxon>
        <taxon>Bacillati</taxon>
        <taxon>Bacillota</taxon>
        <taxon>Clostridia</taxon>
        <taxon>Eubacteriales</taxon>
        <taxon>Oscillospiraceae</taxon>
        <taxon>Flavonifractor</taxon>
    </lineage>
</organism>
<reference evidence="10" key="1">
    <citation type="journal article" date="2021" name="PeerJ">
        <title>Extensive microbial diversity within the chicken gut microbiome revealed by metagenomics and culture.</title>
        <authorList>
            <person name="Gilroy R."/>
            <person name="Ravi A."/>
            <person name="Getino M."/>
            <person name="Pursley I."/>
            <person name="Horton D.L."/>
            <person name="Alikhan N.F."/>
            <person name="Baker D."/>
            <person name="Gharbi K."/>
            <person name="Hall N."/>
            <person name="Watson M."/>
            <person name="Adriaenssens E.M."/>
            <person name="Foster-Nyarko E."/>
            <person name="Jarju S."/>
            <person name="Secka A."/>
            <person name="Antonio M."/>
            <person name="Oren A."/>
            <person name="Chaudhuri R.R."/>
            <person name="La Ragione R."/>
            <person name="Hildebrand F."/>
            <person name="Pallen M.J."/>
        </authorList>
    </citation>
    <scope>NUCLEOTIDE SEQUENCE</scope>
    <source>
        <strain evidence="10">CHK189-11263</strain>
    </source>
</reference>
<comment type="function">
    <text evidence="8">This protein is a component of the acetyl coenzyme A carboxylase complex; first, biotin carboxylase catalyzes the carboxylation of the carrier protein and then the transcarboxylase transfers the carboxyl group to form malonyl-CoA.</text>
</comment>
<evidence type="ECO:0000256" key="7">
    <source>
        <dbReference type="ARBA" id="ARBA00023267"/>
    </source>
</evidence>
<evidence type="ECO:0000256" key="3">
    <source>
        <dbReference type="ARBA" id="ARBA00022516"/>
    </source>
</evidence>
<reference evidence="10" key="2">
    <citation type="submission" date="2021-04" db="EMBL/GenBank/DDBJ databases">
        <authorList>
            <person name="Gilroy R."/>
        </authorList>
    </citation>
    <scope>NUCLEOTIDE SEQUENCE</scope>
    <source>
        <strain evidence="10">CHK189-11263</strain>
    </source>
</reference>
<dbReference type="GO" id="GO:0003989">
    <property type="term" value="F:acetyl-CoA carboxylase activity"/>
    <property type="evidence" value="ECO:0007669"/>
    <property type="project" value="InterPro"/>
</dbReference>
<evidence type="ECO:0000256" key="4">
    <source>
        <dbReference type="ARBA" id="ARBA00022832"/>
    </source>
</evidence>
<dbReference type="SUPFAM" id="SSF51230">
    <property type="entry name" value="Single hybrid motif"/>
    <property type="match status" value="1"/>
</dbReference>
<dbReference type="AlphaFoldDB" id="A0A9D2MD69"/>
<dbReference type="PANTHER" id="PTHR45266:SF3">
    <property type="entry name" value="OXALOACETATE DECARBOXYLASE ALPHA CHAIN"/>
    <property type="match status" value="1"/>
</dbReference>
<evidence type="ECO:0000256" key="2">
    <source>
        <dbReference type="ARBA" id="ARBA00017562"/>
    </source>
</evidence>
<dbReference type="PANTHER" id="PTHR45266">
    <property type="entry name" value="OXALOACETATE DECARBOXYLASE ALPHA CHAIN"/>
    <property type="match status" value="1"/>
</dbReference>
<dbReference type="InterPro" id="IPR050709">
    <property type="entry name" value="Biotin_Carboxyl_Carrier/Decarb"/>
</dbReference>
<evidence type="ECO:0000256" key="1">
    <source>
        <dbReference type="ARBA" id="ARBA00005194"/>
    </source>
</evidence>
<dbReference type="Proteomes" id="UP000824208">
    <property type="component" value="Unassembled WGS sequence"/>
</dbReference>
<dbReference type="NCBIfam" id="TIGR00531">
    <property type="entry name" value="BCCP"/>
    <property type="match status" value="1"/>
</dbReference>
<dbReference type="InterPro" id="IPR001882">
    <property type="entry name" value="Biotin_BS"/>
</dbReference>
<keyword evidence="3 8" id="KW-0444">Lipid biosynthesis</keyword>
<dbReference type="PROSITE" id="PS00188">
    <property type="entry name" value="BIOTIN"/>
    <property type="match status" value="1"/>
</dbReference>
<dbReference type="PRINTS" id="PR01071">
    <property type="entry name" value="ACOABIOTINCC"/>
</dbReference>
<evidence type="ECO:0000313" key="11">
    <source>
        <dbReference type="Proteomes" id="UP000824208"/>
    </source>
</evidence>